<evidence type="ECO:0000313" key="1">
    <source>
        <dbReference type="EMBL" id="NEX55405.1"/>
    </source>
</evidence>
<dbReference type="EMBL" id="WWDJ01000047">
    <property type="protein sequence ID" value="NEX55405.1"/>
    <property type="molecule type" value="Genomic_DNA"/>
</dbReference>
<dbReference type="AlphaFoldDB" id="A0A6M0M835"/>
<proteinExistence type="predicted"/>
<protein>
    <submittedName>
        <fullName evidence="1">Uncharacterized protein</fullName>
    </submittedName>
</protein>
<reference evidence="1 2" key="1">
    <citation type="submission" date="2019-12" db="EMBL/GenBank/DDBJ databases">
        <title>Draft Genome Sequences of L. lactis strains MS22333, MS22334, MS22336, and MS22337, Isolated from Spontaneous Fermented Camel Milk in Ethiopia.</title>
        <authorList>
            <person name="Bragason E."/>
            <person name="Hansen E.B."/>
            <person name="Guya M.E."/>
            <person name="Berhe T."/>
        </authorList>
    </citation>
    <scope>NUCLEOTIDE SEQUENCE [LARGE SCALE GENOMIC DNA]</scope>
    <source>
        <strain evidence="1 2">MS22336</strain>
    </source>
</reference>
<gene>
    <name evidence="1" type="ORF">GTP08_06830</name>
</gene>
<evidence type="ECO:0000313" key="2">
    <source>
        <dbReference type="Proteomes" id="UP000477402"/>
    </source>
</evidence>
<sequence>MQPPLQTDKVGYMERYDGVIDFVLDKVINDVRLYTHIPEDENLPASINQTIVMLASNLINSFGLINDDEANADDEVKEISEGDTRVVYSDRASRLQMALSTSSISGDFRGILNSVRRLPE</sequence>
<dbReference type="Proteomes" id="UP000477402">
    <property type="component" value="Unassembled WGS sequence"/>
</dbReference>
<accession>A0A6M0M835</accession>
<organism evidence="1 2">
    <name type="scientific">Lactococcus lactis</name>
    <dbReference type="NCBI Taxonomy" id="1358"/>
    <lineage>
        <taxon>Bacteria</taxon>
        <taxon>Bacillati</taxon>
        <taxon>Bacillota</taxon>
        <taxon>Bacilli</taxon>
        <taxon>Lactobacillales</taxon>
        <taxon>Streptococcaceae</taxon>
        <taxon>Lactococcus</taxon>
    </lineage>
</organism>
<name>A0A6M0M835_9LACT</name>
<comment type="caution">
    <text evidence="1">The sequence shown here is derived from an EMBL/GenBank/DDBJ whole genome shotgun (WGS) entry which is preliminary data.</text>
</comment>
<dbReference type="RefSeq" id="WP_163646677.1">
    <property type="nucleotide sequence ID" value="NZ_RIGE01000017.1"/>
</dbReference>